<evidence type="ECO:0000313" key="2">
    <source>
        <dbReference type="EMBL" id="KAG7310708.1"/>
    </source>
</evidence>
<feature type="region of interest" description="Disordered" evidence="1">
    <location>
        <begin position="1"/>
        <end position="52"/>
    </location>
</feature>
<dbReference type="Proteomes" id="UP000823941">
    <property type="component" value="Chromosome 5"/>
</dbReference>
<evidence type="ECO:0000313" key="3">
    <source>
        <dbReference type="Proteomes" id="UP000823941"/>
    </source>
</evidence>
<keyword evidence="3" id="KW-1185">Reference proteome</keyword>
<feature type="compositionally biased region" description="Basic residues" evidence="1">
    <location>
        <begin position="19"/>
        <end position="28"/>
    </location>
</feature>
<sequence>MPGVWCEVRRRVRTEPPPGRRRRRRRAAPLRGSTDAGQGRRLDLLRSPRYVS</sequence>
<name>A0ABQ7R085_PLUXY</name>
<protein>
    <submittedName>
        <fullName evidence="2">Uncharacterized protein</fullName>
    </submittedName>
</protein>
<proteinExistence type="predicted"/>
<dbReference type="EMBL" id="JAHIBW010000005">
    <property type="protein sequence ID" value="KAG7310708.1"/>
    <property type="molecule type" value="Genomic_DNA"/>
</dbReference>
<comment type="caution">
    <text evidence="2">The sequence shown here is derived from an EMBL/GenBank/DDBJ whole genome shotgun (WGS) entry which is preliminary data.</text>
</comment>
<evidence type="ECO:0000256" key="1">
    <source>
        <dbReference type="SAM" id="MobiDB-lite"/>
    </source>
</evidence>
<gene>
    <name evidence="2" type="ORF">JYU34_003513</name>
</gene>
<reference evidence="2 3" key="1">
    <citation type="submission" date="2021-06" db="EMBL/GenBank/DDBJ databases">
        <title>A haploid diamondback moth (Plutella xylostella L.) genome assembly resolves 31 chromosomes and identifies a diamide resistance mutation.</title>
        <authorList>
            <person name="Ward C.M."/>
            <person name="Perry K.D."/>
            <person name="Baker G."/>
            <person name="Powis K."/>
            <person name="Heckel D.G."/>
            <person name="Baxter S.W."/>
        </authorList>
    </citation>
    <scope>NUCLEOTIDE SEQUENCE [LARGE SCALE GENOMIC DNA]</scope>
    <source>
        <strain evidence="2 3">LV</strain>
        <tissue evidence="2">Single pupa</tissue>
    </source>
</reference>
<organism evidence="2 3">
    <name type="scientific">Plutella xylostella</name>
    <name type="common">Diamondback moth</name>
    <name type="synonym">Plutella maculipennis</name>
    <dbReference type="NCBI Taxonomy" id="51655"/>
    <lineage>
        <taxon>Eukaryota</taxon>
        <taxon>Metazoa</taxon>
        <taxon>Ecdysozoa</taxon>
        <taxon>Arthropoda</taxon>
        <taxon>Hexapoda</taxon>
        <taxon>Insecta</taxon>
        <taxon>Pterygota</taxon>
        <taxon>Neoptera</taxon>
        <taxon>Endopterygota</taxon>
        <taxon>Lepidoptera</taxon>
        <taxon>Glossata</taxon>
        <taxon>Ditrysia</taxon>
        <taxon>Yponomeutoidea</taxon>
        <taxon>Plutellidae</taxon>
        <taxon>Plutella</taxon>
    </lineage>
</organism>
<accession>A0ABQ7R085</accession>